<evidence type="ECO:0000259" key="2">
    <source>
        <dbReference type="PROSITE" id="PS51746"/>
    </source>
</evidence>
<accession>A0A238XL82</accession>
<name>A0A238XL82_9PSEU</name>
<dbReference type="Proteomes" id="UP000198348">
    <property type="component" value="Unassembled WGS sequence"/>
</dbReference>
<dbReference type="InterPro" id="IPR036457">
    <property type="entry name" value="PPM-type-like_dom_sf"/>
</dbReference>
<organism evidence="3 4">
    <name type="scientific">Haloechinothrix alba</name>
    <dbReference type="NCBI Taxonomy" id="664784"/>
    <lineage>
        <taxon>Bacteria</taxon>
        <taxon>Bacillati</taxon>
        <taxon>Actinomycetota</taxon>
        <taxon>Actinomycetes</taxon>
        <taxon>Pseudonocardiales</taxon>
        <taxon>Pseudonocardiaceae</taxon>
        <taxon>Haloechinothrix</taxon>
    </lineage>
</organism>
<feature type="domain" description="PPM-type phosphatase" evidence="2">
    <location>
        <begin position="212"/>
        <end position="462"/>
    </location>
</feature>
<dbReference type="AlphaFoldDB" id="A0A238XL82"/>
<keyword evidence="4" id="KW-1185">Reference proteome</keyword>
<dbReference type="PROSITE" id="PS51746">
    <property type="entry name" value="PPM_2"/>
    <property type="match status" value="1"/>
</dbReference>
<dbReference type="SMART" id="SM00332">
    <property type="entry name" value="PP2Cc"/>
    <property type="match status" value="1"/>
</dbReference>
<gene>
    <name evidence="3" type="ORF">SAMN06265360_11173</name>
</gene>
<dbReference type="Gene3D" id="3.60.40.10">
    <property type="entry name" value="PPM-type phosphatase domain"/>
    <property type="match status" value="1"/>
</dbReference>
<dbReference type="Pfam" id="PF13672">
    <property type="entry name" value="PP2C_2"/>
    <property type="match status" value="1"/>
</dbReference>
<feature type="region of interest" description="Disordered" evidence="1">
    <location>
        <begin position="35"/>
        <end position="63"/>
    </location>
</feature>
<protein>
    <submittedName>
        <fullName evidence="3">Serine/threonine protein phosphatase PrpC</fullName>
    </submittedName>
</protein>
<feature type="compositionally biased region" description="Low complexity" evidence="1">
    <location>
        <begin position="48"/>
        <end position="57"/>
    </location>
</feature>
<evidence type="ECO:0000313" key="4">
    <source>
        <dbReference type="Proteomes" id="UP000198348"/>
    </source>
</evidence>
<dbReference type="SUPFAM" id="SSF81606">
    <property type="entry name" value="PP2C-like"/>
    <property type="match status" value="1"/>
</dbReference>
<evidence type="ECO:0000313" key="3">
    <source>
        <dbReference type="EMBL" id="SNR59223.1"/>
    </source>
</evidence>
<evidence type="ECO:0000256" key="1">
    <source>
        <dbReference type="SAM" id="MobiDB-lite"/>
    </source>
</evidence>
<dbReference type="OrthoDB" id="9801841at2"/>
<reference evidence="4" key="1">
    <citation type="submission" date="2017-06" db="EMBL/GenBank/DDBJ databases">
        <authorList>
            <person name="Varghese N."/>
            <person name="Submissions S."/>
        </authorList>
    </citation>
    <scope>NUCLEOTIDE SEQUENCE [LARGE SCALE GENOMIC DNA]</scope>
    <source>
        <strain evidence="4">DSM 45207</strain>
    </source>
</reference>
<sequence length="469" mass="47696">MDSTVMSTRCPSCGEPARPGDVFCEACGGRIGESTAGAAAVPPEPRAEAAARVTEPPGTEPRADSFAAEAMTRALTQWPVADLPTRADPAWPIAEPPTRAIPVRPVGESPTRAVQGGPAEPTTTAEPAGPLHESAPQAEPVWPGEAALDEAAVRSPDARTRITVTPVGGSVRDSQDGCVHCEYRDVDEDGYCLRCGLRQPTGRDRMADDVGVVAGVSDRGRVRESNADAMAFGFTGDAAQPEYVAAVVCDGVGSGAMAGQAAQNAADAGAAELLGCLADGLDARKASTMAIAAAGDAVNALAEPGPAEEDTPATTYVSAVVTGAEVTVAWLGDSRAYWVAPGARADAAGAHGGPGEGVTCLTTDHTVRNTYLADGMRAAHTLTRWLGADSDGTDPQVSTVRPDRAGVLVLCTDGLWGYLDDPGTLAARVLTHGSAAGAAAGLVGYALSEGGRDNVAVIAVPFPAGRRWP</sequence>
<feature type="region of interest" description="Disordered" evidence="1">
    <location>
        <begin position="87"/>
        <end position="138"/>
    </location>
</feature>
<proteinExistence type="predicted"/>
<dbReference type="InterPro" id="IPR001932">
    <property type="entry name" value="PPM-type_phosphatase-like_dom"/>
</dbReference>
<dbReference type="EMBL" id="FZNW01000011">
    <property type="protein sequence ID" value="SNR59223.1"/>
    <property type="molecule type" value="Genomic_DNA"/>
</dbReference>